<comment type="caution">
    <text evidence="2">The sequence shown here is derived from an EMBL/GenBank/DDBJ whole genome shotgun (WGS) entry which is preliminary data.</text>
</comment>
<feature type="chain" id="PRO_5014611537" evidence="1">
    <location>
        <begin position="28"/>
        <end position="321"/>
    </location>
</feature>
<evidence type="ECO:0000313" key="3">
    <source>
        <dbReference type="Proteomes" id="UP000231134"/>
    </source>
</evidence>
<organism evidence="2 3">
    <name type="scientific">Hallerella succinigenes</name>
    <dbReference type="NCBI Taxonomy" id="1896222"/>
    <lineage>
        <taxon>Bacteria</taxon>
        <taxon>Pseudomonadati</taxon>
        <taxon>Fibrobacterota</taxon>
        <taxon>Fibrobacteria</taxon>
        <taxon>Fibrobacterales</taxon>
        <taxon>Fibrobacteraceae</taxon>
        <taxon>Hallerella</taxon>
    </lineage>
</organism>
<dbReference type="OrthoDB" id="9792414at2"/>
<dbReference type="EMBL" id="PGEX01000001">
    <property type="protein sequence ID" value="PJJ42090.1"/>
    <property type="molecule type" value="Genomic_DNA"/>
</dbReference>
<dbReference type="InterPro" id="IPR029033">
    <property type="entry name" value="His_PPase_superfam"/>
</dbReference>
<proteinExistence type="predicted"/>
<sequence length="321" mass="34357">MRKALFALSALSLAAALVSCGESSTSASEDPISSSSEAIGTVSSGSEVLLSSAATEITSSASTEVSSASVESSASTSTPLAVSPDEDGFYAIADIYKAAPATSKIAFIIRHAEREDSLGQLSNLTEVGVEQAKALGATLASEETFYYGSTDYVRTRATAEYIAEGRGEVATVDTLDEILDGNYFIAVPSDSFDAYTSTHGGSWTFISRWAYNDTVANPTVNANLKQAYATYFYDLFERKDQFVSENIVANIPNWKRVSFLITHDVLVASLIIAVSNRTIDLQFFASRRWANYLSGIAVVVDEEGGVLVYPVRGADVGYMYP</sequence>
<dbReference type="Gene3D" id="3.40.50.1240">
    <property type="entry name" value="Phosphoglycerate mutase-like"/>
    <property type="match status" value="1"/>
</dbReference>
<keyword evidence="3" id="KW-1185">Reference proteome</keyword>
<protein>
    <submittedName>
        <fullName evidence="2">Histidine phosphatase superfamily protein (Branch 1)</fullName>
    </submittedName>
</protein>
<dbReference type="AlphaFoldDB" id="A0A2M9A8P6"/>
<dbReference type="PROSITE" id="PS51257">
    <property type="entry name" value="PROKAR_LIPOPROTEIN"/>
    <property type="match status" value="1"/>
</dbReference>
<dbReference type="RefSeq" id="WP_100425981.1">
    <property type="nucleotide sequence ID" value="NZ_PGEX01000001.1"/>
</dbReference>
<dbReference type="Proteomes" id="UP000231134">
    <property type="component" value="Unassembled WGS sequence"/>
</dbReference>
<gene>
    <name evidence="2" type="ORF">BGX16_2106</name>
</gene>
<accession>A0A2M9A8P6</accession>
<dbReference type="SUPFAM" id="SSF53254">
    <property type="entry name" value="Phosphoglycerate mutase-like"/>
    <property type="match status" value="1"/>
</dbReference>
<feature type="signal peptide" evidence="1">
    <location>
        <begin position="1"/>
        <end position="27"/>
    </location>
</feature>
<name>A0A2M9A8P6_9BACT</name>
<dbReference type="InterPro" id="IPR013078">
    <property type="entry name" value="His_Pase_superF_clade-1"/>
</dbReference>
<evidence type="ECO:0000313" key="2">
    <source>
        <dbReference type="EMBL" id="PJJ42090.1"/>
    </source>
</evidence>
<dbReference type="CDD" id="cd07040">
    <property type="entry name" value="HP"/>
    <property type="match status" value="1"/>
</dbReference>
<evidence type="ECO:0000256" key="1">
    <source>
        <dbReference type="SAM" id="SignalP"/>
    </source>
</evidence>
<keyword evidence="1" id="KW-0732">Signal</keyword>
<reference evidence="2 3" key="1">
    <citation type="submission" date="2017-11" db="EMBL/GenBank/DDBJ databases">
        <title>Animal gut microbial communities from fecal samples from Wisconsin, USA.</title>
        <authorList>
            <person name="Neumann A."/>
        </authorList>
    </citation>
    <scope>NUCLEOTIDE SEQUENCE [LARGE SCALE GENOMIC DNA]</scope>
    <source>
        <strain evidence="2 3">UWS3</strain>
    </source>
</reference>
<dbReference type="Pfam" id="PF00300">
    <property type="entry name" value="His_Phos_1"/>
    <property type="match status" value="1"/>
</dbReference>